<accession>A0A0B1P773</accession>
<sequence length="199" mass="22313">MASKRPNKRISIRAKTNTLSTMSQTNSSHNKSCNSLAAKIKKRDKRLKKRSVFLSNIEIPHKIDPKKCRRPSKKLVTSLSNLLDALPNDTQLSEGLTNENNKNKPRSNSLKIKLGVSKKRAKIEKEEKTRFDMNLVKILEVGQLKNFTDDQQLNISIDNTVKESSELGGLQLSSIATSSKFAAIRAWASANLDIHPSFK</sequence>
<comment type="subcellular location">
    <subcellularLocation>
        <location evidence="1">Nucleus</location>
        <location evidence="1">Nucleolus</location>
    </subcellularLocation>
</comment>
<keyword evidence="6" id="KW-1185">Reference proteome</keyword>
<dbReference type="InterPro" id="IPR028160">
    <property type="entry name" value="Slx9-like"/>
</dbReference>
<gene>
    <name evidence="5" type="ORF">EV44_g2037</name>
</gene>
<dbReference type="Proteomes" id="UP000030854">
    <property type="component" value="Unassembled WGS sequence"/>
</dbReference>
<keyword evidence="5" id="KW-0378">Hydrolase</keyword>
<dbReference type="GO" id="GO:0008233">
    <property type="term" value="F:peptidase activity"/>
    <property type="evidence" value="ECO:0007669"/>
    <property type="project" value="UniProtKB-KW"/>
</dbReference>
<evidence type="ECO:0000313" key="5">
    <source>
        <dbReference type="EMBL" id="KHJ32756.1"/>
    </source>
</evidence>
<keyword evidence="4" id="KW-0539">Nucleus</keyword>
<dbReference type="GO" id="GO:0030688">
    <property type="term" value="C:preribosome, small subunit precursor"/>
    <property type="evidence" value="ECO:0007669"/>
    <property type="project" value="InterPro"/>
</dbReference>
<organism evidence="5 6">
    <name type="scientific">Uncinula necator</name>
    <name type="common">Grape powdery mildew</name>
    <dbReference type="NCBI Taxonomy" id="52586"/>
    <lineage>
        <taxon>Eukaryota</taxon>
        <taxon>Fungi</taxon>
        <taxon>Dikarya</taxon>
        <taxon>Ascomycota</taxon>
        <taxon>Pezizomycotina</taxon>
        <taxon>Leotiomycetes</taxon>
        <taxon>Erysiphales</taxon>
        <taxon>Erysiphaceae</taxon>
        <taxon>Erysiphe</taxon>
    </lineage>
</organism>
<dbReference type="OrthoDB" id="5429132at2759"/>
<reference evidence="5 6" key="1">
    <citation type="journal article" date="2014" name="BMC Genomics">
        <title>Adaptive genomic structural variation in the grape powdery mildew pathogen, Erysiphe necator.</title>
        <authorList>
            <person name="Jones L."/>
            <person name="Riaz S."/>
            <person name="Morales-Cruz A."/>
            <person name="Amrine K.C."/>
            <person name="McGuire B."/>
            <person name="Gubler W.D."/>
            <person name="Walker M.A."/>
            <person name="Cantu D."/>
        </authorList>
    </citation>
    <scope>NUCLEOTIDE SEQUENCE [LARGE SCALE GENOMIC DNA]</scope>
    <source>
        <strain evidence="6">c</strain>
    </source>
</reference>
<dbReference type="AlphaFoldDB" id="A0A0B1P773"/>
<name>A0A0B1P773_UNCNE</name>
<dbReference type="GO" id="GO:0005730">
    <property type="term" value="C:nucleolus"/>
    <property type="evidence" value="ECO:0007669"/>
    <property type="project" value="UniProtKB-SubCell"/>
</dbReference>
<dbReference type="GO" id="GO:0030686">
    <property type="term" value="C:90S preribosome"/>
    <property type="evidence" value="ECO:0007669"/>
    <property type="project" value="InterPro"/>
</dbReference>
<dbReference type="GO" id="GO:0000462">
    <property type="term" value="P:maturation of SSU-rRNA from tricistronic rRNA transcript (SSU-rRNA, 5.8S rRNA, LSU-rRNA)"/>
    <property type="evidence" value="ECO:0007669"/>
    <property type="project" value="InterPro"/>
</dbReference>
<evidence type="ECO:0000256" key="3">
    <source>
        <dbReference type="ARBA" id="ARBA00021321"/>
    </source>
</evidence>
<dbReference type="GO" id="GO:0006508">
    <property type="term" value="P:proteolysis"/>
    <property type="evidence" value="ECO:0007669"/>
    <property type="project" value="UniProtKB-KW"/>
</dbReference>
<evidence type="ECO:0000256" key="1">
    <source>
        <dbReference type="ARBA" id="ARBA00004604"/>
    </source>
</evidence>
<keyword evidence="5" id="KW-0645">Protease</keyword>
<dbReference type="Pfam" id="PF15341">
    <property type="entry name" value="SLX9"/>
    <property type="match status" value="1"/>
</dbReference>
<comment type="caution">
    <text evidence="5">The sequence shown here is derived from an EMBL/GenBank/DDBJ whole genome shotgun (WGS) entry which is preliminary data.</text>
</comment>
<dbReference type="HOGENOM" id="CLU_1373120_0_0_1"/>
<comment type="similarity">
    <text evidence="2">Belongs to the SLX9 family.</text>
</comment>
<evidence type="ECO:0000313" key="6">
    <source>
        <dbReference type="Proteomes" id="UP000030854"/>
    </source>
</evidence>
<protein>
    <recommendedName>
        <fullName evidence="3">Ribosome biogenesis protein SLX9</fullName>
    </recommendedName>
</protein>
<evidence type="ECO:0000256" key="2">
    <source>
        <dbReference type="ARBA" id="ARBA00011022"/>
    </source>
</evidence>
<dbReference type="EMBL" id="JNVN01001836">
    <property type="protein sequence ID" value="KHJ32756.1"/>
    <property type="molecule type" value="Genomic_DNA"/>
</dbReference>
<evidence type="ECO:0000256" key="4">
    <source>
        <dbReference type="ARBA" id="ARBA00023242"/>
    </source>
</evidence>
<proteinExistence type="inferred from homology"/>